<keyword evidence="9" id="KW-0676">Redox-active center</keyword>
<evidence type="ECO:0000256" key="8">
    <source>
        <dbReference type="ARBA" id="ARBA00023157"/>
    </source>
</evidence>
<proteinExistence type="inferred from homology"/>
<dbReference type="CDD" id="cd12916">
    <property type="entry name" value="VKOR_1"/>
    <property type="match status" value="1"/>
</dbReference>
<keyword evidence="6" id="KW-0560">Oxidoreductase</keyword>
<evidence type="ECO:0000256" key="1">
    <source>
        <dbReference type="ARBA" id="ARBA00004141"/>
    </source>
</evidence>
<dbReference type="GO" id="GO:0016491">
    <property type="term" value="F:oxidoreductase activity"/>
    <property type="evidence" value="ECO:0007669"/>
    <property type="project" value="UniProtKB-KW"/>
</dbReference>
<evidence type="ECO:0000313" key="12">
    <source>
        <dbReference type="EMBL" id="OGG09048.1"/>
    </source>
</evidence>
<dbReference type="GO" id="GO:0016020">
    <property type="term" value="C:membrane"/>
    <property type="evidence" value="ECO:0007669"/>
    <property type="project" value="UniProtKB-SubCell"/>
</dbReference>
<evidence type="ECO:0000313" key="13">
    <source>
        <dbReference type="Proteomes" id="UP000176854"/>
    </source>
</evidence>
<dbReference type="InterPro" id="IPR038354">
    <property type="entry name" value="VKOR_sf"/>
</dbReference>
<comment type="caution">
    <text evidence="12">The sequence shown here is derived from an EMBL/GenBank/DDBJ whole genome shotgun (WGS) entry which is preliminary data.</text>
</comment>
<dbReference type="STRING" id="1798373.A2154_03355"/>
<feature type="domain" description="Vitamin K epoxide reductase" evidence="11">
    <location>
        <begin position="8"/>
        <end position="144"/>
    </location>
</feature>
<dbReference type="Pfam" id="PF07884">
    <property type="entry name" value="VKOR"/>
    <property type="match status" value="1"/>
</dbReference>
<dbReference type="InterPro" id="IPR044698">
    <property type="entry name" value="VKOR/LTO1"/>
</dbReference>
<keyword evidence="4" id="KW-0874">Quinone</keyword>
<dbReference type="GO" id="GO:0048038">
    <property type="term" value="F:quinone binding"/>
    <property type="evidence" value="ECO:0007669"/>
    <property type="project" value="UniProtKB-KW"/>
</dbReference>
<gene>
    <name evidence="12" type="ORF">A2154_03355</name>
</gene>
<evidence type="ECO:0000256" key="2">
    <source>
        <dbReference type="ARBA" id="ARBA00006214"/>
    </source>
</evidence>
<evidence type="ECO:0000256" key="10">
    <source>
        <dbReference type="SAM" id="Phobius"/>
    </source>
</evidence>
<evidence type="ECO:0000256" key="5">
    <source>
        <dbReference type="ARBA" id="ARBA00022989"/>
    </source>
</evidence>
<name>A0A1F5Z9A4_9BACT</name>
<dbReference type="SMART" id="SM00756">
    <property type="entry name" value="VKc"/>
    <property type="match status" value="1"/>
</dbReference>
<feature type="transmembrane region" description="Helical" evidence="10">
    <location>
        <begin position="92"/>
        <end position="111"/>
    </location>
</feature>
<keyword evidence="5 10" id="KW-1133">Transmembrane helix</keyword>
<dbReference type="AlphaFoldDB" id="A0A1F5Z9A4"/>
<comment type="similarity">
    <text evidence="2">Belongs to the VKOR family.</text>
</comment>
<feature type="transmembrane region" description="Helical" evidence="10">
    <location>
        <begin position="12"/>
        <end position="30"/>
    </location>
</feature>
<dbReference type="EMBL" id="MFJC01000029">
    <property type="protein sequence ID" value="OGG09048.1"/>
    <property type="molecule type" value="Genomic_DNA"/>
</dbReference>
<keyword evidence="8" id="KW-1015">Disulfide bond</keyword>
<dbReference type="Proteomes" id="UP000176854">
    <property type="component" value="Unassembled WGS sequence"/>
</dbReference>
<dbReference type="InterPro" id="IPR012932">
    <property type="entry name" value="VKOR"/>
</dbReference>
<evidence type="ECO:0000256" key="3">
    <source>
        <dbReference type="ARBA" id="ARBA00022692"/>
    </source>
</evidence>
<evidence type="ECO:0000256" key="9">
    <source>
        <dbReference type="ARBA" id="ARBA00023284"/>
    </source>
</evidence>
<feature type="transmembrane region" description="Helical" evidence="10">
    <location>
        <begin position="117"/>
        <end position="142"/>
    </location>
</feature>
<comment type="subcellular location">
    <subcellularLocation>
        <location evidence="1">Membrane</location>
        <topology evidence="1">Multi-pass membrane protein</topology>
    </subcellularLocation>
</comment>
<protein>
    <recommendedName>
        <fullName evidence="11">Vitamin K epoxide reductase domain-containing protein</fullName>
    </recommendedName>
</protein>
<evidence type="ECO:0000256" key="4">
    <source>
        <dbReference type="ARBA" id="ARBA00022719"/>
    </source>
</evidence>
<accession>A0A1F5Z9A4</accession>
<evidence type="ECO:0000256" key="7">
    <source>
        <dbReference type="ARBA" id="ARBA00023136"/>
    </source>
</evidence>
<organism evidence="12 13">
    <name type="scientific">Candidatus Gottesmanbacteria bacterium RBG_16_43_7</name>
    <dbReference type="NCBI Taxonomy" id="1798373"/>
    <lineage>
        <taxon>Bacteria</taxon>
        <taxon>Candidatus Gottesmaniibacteriota</taxon>
    </lineage>
</organism>
<keyword evidence="7 10" id="KW-0472">Membrane</keyword>
<evidence type="ECO:0000256" key="6">
    <source>
        <dbReference type="ARBA" id="ARBA00023002"/>
    </source>
</evidence>
<reference evidence="12 13" key="1">
    <citation type="journal article" date="2016" name="Nat. Commun.">
        <title>Thousands of microbial genomes shed light on interconnected biogeochemical processes in an aquifer system.</title>
        <authorList>
            <person name="Anantharaman K."/>
            <person name="Brown C.T."/>
            <person name="Hug L.A."/>
            <person name="Sharon I."/>
            <person name="Castelle C.J."/>
            <person name="Probst A.J."/>
            <person name="Thomas B.C."/>
            <person name="Singh A."/>
            <person name="Wilkins M.J."/>
            <person name="Karaoz U."/>
            <person name="Brodie E.L."/>
            <person name="Williams K.H."/>
            <person name="Hubbard S.S."/>
            <person name="Banfield J.F."/>
        </authorList>
    </citation>
    <scope>NUCLEOTIDE SEQUENCE [LARGE SCALE GENOMIC DNA]</scope>
</reference>
<sequence>MGSNKTSSVTINRIIFILSLAGMLMAIYVLQSFLRQSSIICLTGGGCEVVRNNPVSYPFGIPVPAFGLLGYLGLTILSFLRSLNQKANNYQLISNLMLGIAIFGVCFVTWFTLMEIFVIKGVCSWCAISTVNMYIIFFLILIGLRKKLTQSSNVKSQI</sequence>
<keyword evidence="3 10" id="KW-0812">Transmembrane</keyword>
<feature type="transmembrane region" description="Helical" evidence="10">
    <location>
        <begin position="59"/>
        <end position="80"/>
    </location>
</feature>
<dbReference type="Gene3D" id="1.20.1440.130">
    <property type="entry name" value="VKOR domain"/>
    <property type="match status" value="1"/>
</dbReference>
<evidence type="ECO:0000259" key="11">
    <source>
        <dbReference type="SMART" id="SM00756"/>
    </source>
</evidence>